<accession>A0A5C6PM04</accession>
<sequence>MAPSRTGDAAGGGSGKAGAEFWGADPRPAGRERIGASDTRRLKKESNARRSAEKERGRRAERLGDAPPPSLLHPPPFAAWIPSSSSPSSPSFHKTFLLFSLPLPPGFPSFPPFPFFKQRHFFCLNLKTSNSQQQQMHVRGVGGGNGAWKFRCMCEYSRRTKSCC</sequence>
<dbReference type="AlphaFoldDB" id="A0A5C6PM04"/>
<organism evidence="2 3">
    <name type="scientific">Takifugu flavidus</name>
    <name type="common">sansaifugu</name>
    <dbReference type="NCBI Taxonomy" id="433684"/>
    <lineage>
        <taxon>Eukaryota</taxon>
        <taxon>Metazoa</taxon>
        <taxon>Chordata</taxon>
        <taxon>Craniata</taxon>
        <taxon>Vertebrata</taxon>
        <taxon>Euteleostomi</taxon>
        <taxon>Actinopterygii</taxon>
        <taxon>Neopterygii</taxon>
        <taxon>Teleostei</taxon>
        <taxon>Neoteleostei</taxon>
        <taxon>Acanthomorphata</taxon>
        <taxon>Eupercaria</taxon>
        <taxon>Tetraodontiformes</taxon>
        <taxon>Tetradontoidea</taxon>
        <taxon>Tetraodontidae</taxon>
        <taxon>Takifugu</taxon>
    </lineage>
</organism>
<gene>
    <name evidence="2" type="ORF">D4764_10G0007780</name>
</gene>
<dbReference type="EMBL" id="RHFK02000002">
    <property type="protein sequence ID" value="TWW79748.1"/>
    <property type="molecule type" value="Genomic_DNA"/>
</dbReference>
<reference evidence="2 3" key="1">
    <citation type="submission" date="2019-04" db="EMBL/GenBank/DDBJ databases">
        <title>Chromosome genome assembly for Takifugu flavidus.</title>
        <authorList>
            <person name="Xiao S."/>
        </authorList>
    </citation>
    <scope>NUCLEOTIDE SEQUENCE [LARGE SCALE GENOMIC DNA]</scope>
    <source>
        <strain evidence="2">HTHZ2018</strain>
        <tissue evidence="2">Muscle</tissue>
    </source>
</reference>
<name>A0A5C6PM04_9TELE</name>
<feature type="compositionally biased region" description="Basic and acidic residues" evidence="1">
    <location>
        <begin position="28"/>
        <end position="64"/>
    </location>
</feature>
<dbReference type="Proteomes" id="UP000324091">
    <property type="component" value="Chromosome 10"/>
</dbReference>
<evidence type="ECO:0000313" key="3">
    <source>
        <dbReference type="Proteomes" id="UP000324091"/>
    </source>
</evidence>
<keyword evidence="3" id="KW-1185">Reference proteome</keyword>
<evidence type="ECO:0000256" key="1">
    <source>
        <dbReference type="SAM" id="MobiDB-lite"/>
    </source>
</evidence>
<feature type="region of interest" description="Disordered" evidence="1">
    <location>
        <begin position="1"/>
        <end position="90"/>
    </location>
</feature>
<evidence type="ECO:0000313" key="2">
    <source>
        <dbReference type="EMBL" id="TWW79748.1"/>
    </source>
</evidence>
<protein>
    <submittedName>
        <fullName evidence="2">Uncharacterized protein</fullName>
    </submittedName>
</protein>
<proteinExistence type="predicted"/>
<feature type="compositionally biased region" description="Pro residues" evidence="1">
    <location>
        <begin position="66"/>
        <end position="77"/>
    </location>
</feature>
<comment type="caution">
    <text evidence="2">The sequence shown here is derived from an EMBL/GenBank/DDBJ whole genome shotgun (WGS) entry which is preliminary data.</text>
</comment>